<evidence type="ECO:0000256" key="1">
    <source>
        <dbReference type="ARBA" id="ARBA00022801"/>
    </source>
</evidence>
<dbReference type="InterPro" id="IPR029058">
    <property type="entry name" value="AB_hydrolase_fold"/>
</dbReference>
<gene>
    <name evidence="4" type="ORF">ISALK_09180</name>
</gene>
<evidence type="ECO:0000313" key="4">
    <source>
        <dbReference type="EMBL" id="NBG88673.1"/>
    </source>
</evidence>
<organism evidence="4 5">
    <name type="scientific">Isachenkonia alkalipeptolytica</name>
    <dbReference type="NCBI Taxonomy" id="2565777"/>
    <lineage>
        <taxon>Bacteria</taxon>
        <taxon>Bacillati</taxon>
        <taxon>Bacillota</taxon>
        <taxon>Clostridia</taxon>
        <taxon>Eubacteriales</taxon>
        <taxon>Clostridiaceae</taxon>
        <taxon>Isachenkonia</taxon>
    </lineage>
</organism>
<dbReference type="EMBL" id="SUMG01000010">
    <property type="protein sequence ID" value="NBG88673.1"/>
    <property type="molecule type" value="Genomic_DNA"/>
</dbReference>
<dbReference type="Pfam" id="PF13026">
    <property type="entry name" value="DUF3887"/>
    <property type="match status" value="1"/>
</dbReference>
<accession>A0AA43XKT5</accession>
<dbReference type="GO" id="GO:0004252">
    <property type="term" value="F:serine-type endopeptidase activity"/>
    <property type="evidence" value="ECO:0007669"/>
    <property type="project" value="InterPro"/>
</dbReference>
<reference evidence="4 5" key="1">
    <citation type="submission" date="2019-04" db="EMBL/GenBank/DDBJ databases">
        <title>Isachenkonia alkalipeptolytica gen. nov. sp. nov. a new anaerobic, alkiliphilic organothrophic bacterium capable to reduce synthesized ferrihydrite isolated from a soda lake.</title>
        <authorList>
            <person name="Toshchakov S.V."/>
            <person name="Zavarzina D.G."/>
            <person name="Zhilina T.N."/>
            <person name="Kostrikina N.A."/>
            <person name="Kublanov I.V."/>
        </authorList>
    </citation>
    <scope>NUCLEOTIDE SEQUENCE [LARGE SCALE GENOMIC DNA]</scope>
    <source>
        <strain evidence="4 5">Z-1701</strain>
    </source>
</reference>
<dbReference type="InterPro" id="IPR002471">
    <property type="entry name" value="Pept_S9_AS"/>
</dbReference>
<dbReference type="Gene3D" id="3.40.50.1820">
    <property type="entry name" value="alpha/beta hydrolase"/>
    <property type="match status" value="1"/>
</dbReference>
<protein>
    <submittedName>
        <fullName evidence="4">Alpha/beta fold hydrolase</fullName>
    </submittedName>
</protein>
<name>A0AA43XKT5_9CLOT</name>
<dbReference type="SUPFAM" id="SSF53474">
    <property type="entry name" value="alpha/beta-Hydrolases"/>
    <property type="match status" value="1"/>
</dbReference>
<feature type="domain" description="DUF3887" evidence="3">
    <location>
        <begin position="46"/>
        <end position="133"/>
    </location>
</feature>
<dbReference type="PROSITE" id="PS00708">
    <property type="entry name" value="PRO_ENDOPEP_SER"/>
    <property type="match status" value="1"/>
</dbReference>
<dbReference type="RefSeq" id="WP_160721519.1">
    <property type="nucleotide sequence ID" value="NZ_SUMG01000010.1"/>
</dbReference>
<dbReference type="InterPro" id="IPR024981">
    <property type="entry name" value="DUF3887"/>
</dbReference>
<evidence type="ECO:0000259" key="2">
    <source>
        <dbReference type="Pfam" id="PF12146"/>
    </source>
</evidence>
<dbReference type="PANTHER" id="PTHR43265:SF1">
    <property type="entry name" value="ESTERASE ESTD"/>
    <property type="match status" value="1"/>
</dbReference>
<evidence type="ECO:0000313" key="5">
    <source>
        <dbReference type="Proteomes" id="UP000449710"/>
    </source>
</evidence>
<proteinExistence type="predicted"/>
<dbReference type="PANTHER" id="PTHR43265">
    <property type="entry name" value="ESTERASE ESTD"/>
    <property type="match status" value="1"/>
</dbReference>
<keyword evidence="5" id="KW-1185">Reference proteome</keyword>
<dbReference type="GO" id="GO:0052689">
    <property type="term" value="F:carboxylic ester hydrolase activity"/>
    <property type="evidence" value="ECO:0007669"/>
    <property type="project" value="TreeGrafter"/>
</dbReference>
<dbReference type="PROSITE" id="PS51257">
    <property type="entry name" value="PROKAR_LIPOPROTEIN"/>
    <property type="match status" value="1"/>
</dbReference>
<sequence>MKITIGKIKSPLFLLGAALVLLSLGGCGEKEEKKAPEGEPLVTALRFVEELKDGKFEGATEKFGEAMAREMPKERLEQTWSQLEGQVGGFVEIQSQREEILQGYDVVYVTTEFQQALIDIRVVFGEEGWIEGLFFLPAEDAFDDGEEVREEPDYIDQEAFREETVSFGEAPWILDGTLAIPQGEGPFPGVVLIHGSGPNDRDETVGPNKPFKDIAQGLASSGIAVLRYDKRTYTYGEELQDAEEAVTVREETMEDALQALEYLKTRGEISNQRLYLAGHSLGGMLLPRIASETRDLEGLIYLAAPARPLGELILMQMEYLAEQEGHSAVVEAQLEEAREQVRRIMDPDLSPDTDPDEIMGVSPGYWLDLQQYSPVETAKTLDIPMIFLQGERDYQVTMEDVEIWREALGDRDDTEFISYPELNHLFLFGEGPSIPEEYMEPDHVDQAVISDLIRWLEP</sequence>
<dbReference type="GO" id="GO:0006508">
    <property type="term" value="P:proteolysis"/>
    <property type="evidence" value="ECO:0007669"/>
    <property type="project" value="InterPro"/>
</dbReference>
<dbReference type="Pfam" id="PF12146">
    <property type="entry name" value="Hydrolase_4"/>
    <property type="match status" value="1"/>
</dbReference>
<dbReference type="InterPro" id="IPR022742">
    <property type="entry name" value="Hydrolase_4"/>
</dbReference>
<evidence type="ECO:0000259" key="3">
    <source>
        <dbReference type="Pfam" id="PF13026"/>
    </source>
</evidence>
<keyword evidence="1 4" id="KW-0378">Hydrolase</keyword>
<dbReference type="InterPro" id="IPR053145">
    <property type="entry name" value="AB_hydrolase_Est10"/>
</dbReference>
<dbReference type="AlphaFoldDB" id="A0AA43XKT5"/>
<dbReference type="Proteomes" id="UP000449710">
    <property type="component" value="Unassembled WGS sequence"/>
</dbReference>
<comment type="caution">
    <text evidence="4">The sequence shown here is derived from an EMBL/GenBank/DDBJ whole genome shotgun (WGS) entry which is preliminary data.</text>
</comment>
<dbReference type="Gene3D" id="3.10.450.590">
    <property type="match status" value="1"/>
</dbReference>
<feature type="domain" description="Serine aminopeptidase S33" evidence="2">
    <location>
        <begin position="211"/>
        <end position="428"/>
    </location>
</feature>